<keyword evidence="2" id="KW-1185">Reference proteome</keyword>
<organism evidence="1 2">
    <name type="scientific">Flavobacterium azizsancarii</name>
    <dbReference type="NCBI Taxonomy" id="2961580"/>
    <lineage>
        <taxon>Bacteria</taxon>
        <taxon>Pseudomonadati</taxon>
        <taxon>Bacteroidota</taxon>
        <taxon>Flavobacteriia</taxon>
        <taxon>Flavobacteriales</taxon>
        <taxon>Flavobacteriaceae</taxon>
        <taxon>Flavobacterium</taxon>
    </lineage>
</organism>
<dbReference type="InterPro" id="IPR035948">
    <property type="entry name" value="YwqG-like_sf"/>
</dbReference>
<dbReference type="Pfam" id="PF09234">
    <property type="entry name" value="DUF1963"/>
    <property type="match status" value="1"/>
</dbReference>
<proteinExistence type="predicted"/>
<evidence type="ECO:0000313" key="1">
    <source>
        <dbReference type="EMBL" id="MDA6069676.1"/>
    </source>
</evidence>
<dbReference type="InterPro" id="IPR015315">
    <property type="entry name" value="DUF1963"/>
</dbReference>
<dbReference type="Proteomes" id="UP001212170">
    <property type="component" value="Unassembled WGS sequence"/>
</dbReference>
<dbReference type="EMBL" id="JAMZNK010000010">
    <property type="protein sequence ID" value="MDA6069676.1"/>
    <property type="molecule type" value="Genomic_DNA"/>
</dbReference>
<sequence length="231" mass="26617">MNEAQIKSALAKKATQFTTGGLKPTNSFTESWIGRVYLYHENEEIPLDNDGELMLPLFQLCLNQLPFVPEILEQSKIITVFISKKFPMDLTPNENNWVLREYKNLDNIVIKDLKNDASFIKPFPLSNTLIEKDYPVWEDPEIPNDISNNINQLEDSGIIDSYYDIIENNYGHKIGGYATYCQSGIDFGDDFEFVFQIASDEKANLNIVDGGNIYLAKNRTTEDWVYYCDFY</sequence>
<accession>A0ABT4WAW9</accession>
<reference evidence="1 2" key="1">
    <citation type="journal article" date="2023" name="Chemosphere">
        <title>Whole genome analysis of Flavobacterium aziz-sancarii sp. nov., isolated from Ardley Island (Antarctica), revealed a rich resistome and bioremediation potential.</title>
        <authorList>
            <person name="Otur C."/>
            <person name="Okay S."/>
            <person name="Kurt-Kizildogan A."/>
        </authorList>
    </citation>
    <scope>NUCLEOTIDE SEQUENCE [LARGE SCALE GENOMIC DNA]</scope>
    <source>
        <strain evidence="1 2">AC</strain>
    </source>
</reference>
<evidence type="ECO:0000313" key="2">
    <source>
        <dbReference type="Proteomes" id="UP001212170"/>
    </source>
</evidence>
<protein>
    <submittedName>
        <fullName evidence="1">DUF1963 domain-containing protein</fullName>
    </submittedName>
</protein>
<name>A0ABT4WAW9_9FLAO</name>
<dbReference type="RefSeq" id="WP_271335475.1">
    <property type="nucleotide sequence ID" value="NZ_JAMZNK010000010.1"/>
</dbReference>
<gene>
    <name evidence="1" type="ORF">NJT12_08595</name>
</gene>
<dbReference type="SUPFAM" id="SSF103032">
    <property type="entry name" value="Hypothetical protein YwqG"/>
    <property type="match status" value="1"/>
</dbReference>
<dbReference type="Gene3D" id="2.30.320.10">
    <property type="entry name" value="YwqG-like"/>
    <property type="match status" value="1"/>
</dbReference>
<comment type="caution">
    <text evidence="1">The sequence shown here is derived from an EMBL/GenBank/DDBJ whole genome shotgun (WGS) entry which is preliminary data.</text>
</comment>